<dbReference type="AlphaFoldDB" id="A0AAN9EIM8"/>
<protein>
    <submittedName>
        <fullName evidence="2">Uncharacterized protein</fullName>
    </submittedName>
</protein>
<accession>A0AAN9EIM8</accession>
<evidence type="ECO:0000256" key="1">
    <source>
        <dbReference type="SAM" id="Phobius"/>
    </source>
</evidence>
<name>A0AAN9EIM8_CROPI</name>
<feature type="transmembrane region" description="Helical" evidence="1">
    <location>
        <begin position="100"/>
        <end position="124"/>
    </location>
</feature>
<proteinExistence type="predicted"/>
<evidence type="ECO:0000313" key="3">
    <source>
        <dbReference type="Proteomes" id="UP001372338"/>
    </source>
</evidence>
<keyword evidence="3" id="KW-1185">Reference proteome</keyword>
<comment type="caution">
    <text evidence="2">The sequence shown here is derived from an EMBL/GenBank/DDBJ whole genome shotgun (WGS) entry which is preliminary data.</text>
</comment>
<organism evidence="2 3">
    <name type="scientific">Crotalaria pallida</name>
    <name type="common">Smooth rattlebox</name>
    <name type="synonym">Crotalaria striata</name>
    <dbReference type="NCBI Taxonomy" id="3830"/>
    <lineage>
        <taxon>Eukaryota</taxon>
        <taxon>Viridiplantae</taxon>
        <taxon>Streptophyta</taxon>
        <taxon>Embryophyta</taxon>
        <taxon>Tracheophyta</taxon>
        <taxon>Spermatophyta</taxon>
        <taxon>Magnoliopsida</taxon>
        <taxon>eudicotyledons</taxon>
        <taxon>Gunneridae</taxon>
        <taxon>Pentapetalae</taxon>
        <taxon>rosids</taxon>
        <taxon>fabids</taxon>
        <taxon>Fabales</taxon>
        <taxon>Fabaceae</taxon>
        <taxon>Papilionoideae</taxon>
        <taxon>50 kb inversion clade</taxon>
        <taxon>genistoids sensu lato</taxon>
        <taxon>core genistoids</taxon>
        <taxon>Crotalarieae</taxon>
        <taxon>Crotalaria</taxon>
    </lineage>
</organism>
<reference evidence="2 3" key="1">
    <citation type="submission" date="2024-01" db="EMBL/GenBank/DDBJ databases">
        <title>The genomes of 5 underutilized Papilionoideae crops provide insights into root nodulation and disease resistanc.</title>
        <authorList>
            <person name="Yuan L."/>
        </authorList>
    </citation>
    <scope>NUCLEOTIDE SEQUENCE [LARGE SCALE GENOMIC DNA]</scope>
    <source>
        <strain evidence="2">ZHUSHIDOU_FW_LH</strain>
        <tissue evidence="2">Leaf</tissue>
    </source>
</reference>
<sequence>MSGKCKFRPNEIRIKFTRCSHEIRVVSHRRPSFLVCVEREKEKKRKIKKEKRKTLITLFFSFLSTTTTFVLVLERETKKENLGEISACSFGISARQSFHLFFYLCNGSSFIFTLVMMMMMMNYYNTPKITAT</sequence>
<keyword evidence="1" id="KW-0812">Transmembrane</keyword>
<evidence type="ECO:0000313" key="2">
    <source>
        <dbReference type="EMBL" id="KAK7257997.1"/>
    </source>
</evidence>
<keyword evidence="1" id="KW-1133">Transmembrane helix</keyword>
<dbReference type="Proteomes" id="UP001372338">
    <property type="component" value="Unassembled WGS sequence"/>
</dbReference>
<feature type="transmembrane region" description="Helical" evidence="1">
    <location>
        <begin position="54"/>
        <end position="73"/>
    </location>
</feature>
<dbReference type="EMBL" id="JAYWIO010000006">
    <property type="protein sequence ID" value="KAK7257997.1"/>
    <property type="molecule type" value="Genomic_DNA"/>
</dbReference>
<keyword evidence="1" id="KW-0472">Membrane</keyword>
<gene>
    <name evidence="2" type="ORF">RIF29_32370</name>
</gene>